<evidence type="ECO:0000259" key="12">
    <source>
        <dbReference type="SMART" id="SM00382"/>
    </source>
</evidence>
<dbReference type="CDD" id="cd03255">
    <property type="entry name" value="ABC_MJ0796_LolCDE_FtsE"/>
    <property type="match status" value="1"/>
</dbReference>
<dbReference type="InterPro" id="IPR027417">
    <property type="entry name" value="P-loop_NTPase"/>
</dbReference>
<dbReference type="InterPro" id="IPR017871">
    <property type="entry name" value="ABC_transporter-like_CS"/>
</dbReference>
<dbReference type="InterPro" id="IPR003838">
    <property type="entry name" value="ABC3_permease_C"/>
</dbReference>
<evidence type="ECO:0000256" key="9">
    <source>
        <dbReference type="ARBA" id="ARBA00023136"/>
    </source>
</evidence>
<dbReference type="GO" id="GO:0006865">
    <property type="term" value="P:amino acid transport"/>
    <property type="evidence" value="ECO:0007669"/>
    <property type="project" value="UniProtKB-KW"/>
</dbReference>
<feature type="transmembrane region" description="Helical" evidence="11">
    <location>
        <begin position="634"/>
        <end position="656"/>
    </location>
</feature>
<keyword evidence="6 13" id="KW-0067">ATP-binding</keyword>
<feature type="domain" description="AAA+ ATPase" evidence="12">
    <location>
        <begin position="30"/>
        <end position="215"/>
    </location>
</feature>
<dbReference type="Pfam" id="PF00005">
    <property type="entry name" value="ABC_tran"/>
    <property type="match status" value="1"/>
</dbReference>
<feature type="transmembrane region" description="Helical" evidence="11">
    <location>
        <begin position="536"/>
        <end position="565"/>
    </location>
</feature>
<comment type="subcellular location">
    <subcellularLocation>
        <location evidence="1">Cell inner membrane</location>
        <topology evidence="1">Multi-pass membrane protein</topology>
    </subcellularLocation>
</comment>
<dbReference type="STRING" id="903984.BCR21_04490"/>
<protein>
    <submittedName>
        <fullName evidence="13">ABC transporter ATP-binding protein</fullName>
    </submittedName>
</protein>
<evidence type="ECO:0000256" key="5">
    <source>
        <dbReference type="ARBA" id="ARBA00022741"/>
    </source>
</evidence>
<dbReference type="GO" id="GO:0016887">
    <property type="term" value="F:ATP hydrolysis activity"/>
    <property type="evidence" value="ECO:0007669"/>
    <property type="project" value="InterPro"/>
</dbReference>
<dbReference type="PANTHER" id="PTHR42798:SF7">
    <property type="entry name" value="ALPHA-D-RIBOSE 1-METHYLPHOSPHONATE 5-TRIPHOSPHATE SYNTHASE SUBUNIT PHNL"/>
    <property type="match status" value="1"/>
</dbReference>
<dbReference type="Gene3D" id="3.40.50.300">
    <property type="entry name" value="P-loop containing nucleotide triphosphate hydrolases"/>
    <property type="match status" value="1"/>
</dbReference>
<comment type="similarity">
    <text evidence="10">Belongs to the ABC transporter superfamily. Macrolide exporter (TC 3.A.1.122) family.</text>
</comment>
<keyword evidence="8 11" id="KW-1133">Transmembrane helix</keyword>
<evidence type="ECO:0000256" key="3">
    <source>
        <dbReference type="ARBA" id="ARBA00022475"/>
    </source>
</evidence>
<feature type="transmembrane region" description="Helical" evidence="11">
    <location>
        <begin position="263"/>
        <end position="283"/>
    </location>
</feature>
<dbReference type="GO" id="GO:0005524">
    <property type="term" value="F:ATP binding"/>
    <property type="evidence" value="ECO:0007669"/>
    <property type="project" value="UniProtKB-KW"/>
</dbReference>
<reference evidence="14" key="1">
    <citation type="submission" date="2016-09" db="EMBL/GenBank/DDBJ databases">
        <authorList>
            <person name="Gulvik C.A."/>
        </authorList>
    </citation>
    <scope>NUCLEOTIDE SEQUENCE [LARGE SCALE GENOMIC DNA]</scope>
    <source>
        <strain evidence="14">DSM 23328</strain>
    </source>
</reference>
<evidence type="ECO:0000256" key="6">
    <source>
        <dbReference type="ARBA" id="ARBA00022840"/>
    </source>
</evidence>
<evidence type="ECO:0000256" key="1">
    <source>
        <dbReference type="ARBA" id="ARBA00004429"/>
    </source>
</evidence>
<dbReference type="EMBL" id="MIJZ01000001">
    <property type="protein sequence ID" value="OEG14254.1"/>
    <property type="molecule type" value="Genomic_DNA"/>
</dbReference>
<keyword evidence="14" id="KW-1185">Reference proteome</keyword>
<keyword evidence="2" id="KW-0813">Transport</keyword>
<evidence type="ECO:0000256" key="8">
    <source>
        <dbReference type="ARBA" id="ARBA00022989"/>
    </source>
</evidence>
<dbReference type="FunFam" id="3.40.50.300:FF:000032">
    <property type="entry name" value="Export ABC transporter ATP-binding protein"/>
    <property type="match status" value="1"/>
</dbReference>
<dbReference type="PANTHER" id="PTHR42798">
    <property type="entry name" value="LIPOPROTEIN-RELEASING SYSTEM ATP-BINDING PROTEIN LOLD"/>
    <property type="match status" value="1"/>
</dbReference>
<dbReference type="RefSeq" id="WP_069645294.1">
    <property type="nucleotide sequence ID" value="NZ_MIJZ01000001.1"/>
</dbReference>
<dbReference type="SUPFAM" id="SSF52540">
    <property type="entry name" value="P-loop containing nucleoside triphosphate hydrolases"/>
    <property type="match status" value="1"/>
</dbReference>
<evidence type="ECO:0000256" key="2">
    <source>
        <dbReference type="ARBA" id="ARBA00022448"/>
    </source>
</evidence>
<accession>A0A1E5GNH6</accession>
<evidence type="ECO:0000256" key="4">
    <source>
        <dbReference type="ARBA" id="ARBA00022692"/>
    </source>
</evidence>
<keyword evidence="3" id="KW-1003">Cell membrane</keyword>
<evidence type="ECO:0000256" key="10">
    <source>
        <dbReference type="ARBA" id="ARBA00038388"/>
    </source>
</evidence>
<dbReference type="Proteomes" id="UP000094068">
    <property type="component" value="Unassembled WGS sequence"/>
</dbReference>
<evidence type="ECO:0000313" key="13">
    <source>
        <dbReference type="EMBL" id="OEG14254.1"/>
    </source>
</evidence>
<dbReference type="AlphaFoldDB" id="A0A1E5GNH6"/>
<gene>
    <name evidence="13" type="ORF">BCR21_04490</name>
</gene>
<dbReference type="SMART" id="SM00382">
    <property type="entry name" value="AAA"/>
    <property type="match status" value="1"/>
</dbReference>
<evidence type="ECO:0000256" key="11">
    <source>
        <dbReference type="SAM" id="Phobius"/>
    </source>
</evidence>
<evidence type="ECO:0000256" key="7">
    <source>
        <dbReference type="ARBA" id="ARBA00022970"/>
    </source>
</evidence>
<dbReference type="PROSITE" id="PS00211">
    <property type="entry name" value="ABC_TRANSPORTER_1"/>
    <property type="match status" value="1"/>
</dbReference>
<keyword evidence="9 11" id="KW-0472">Membrane</keyword>
<dbReference type="Pfam" id="PF02687">
    <property type="entry name" value="FtsX"/>
    <property type="match status" value="1"/>
</dbReference>
<evidence type="ECO:0000313" key="14">
    <source>
        <dbReference type="Proteomes" id="UP000094068"/>
    </source>
</evidence>
<feature type="transmembrane region" description="Helical" evidence="11">
    <location>
        <begin position="596"/>
        <end position="614"/>
    </location>
</feature>
<dbReference type="GO" id="GO:0005886">
    <property type="term" value="C:plasma membrane"/>
    <property type="evidence" value="ECO:0007669"/>
    <property type="project" value="UniProtKB-SubCell"/>
</dbReference>
<comment type="caution">
    <text evidence="13">The sequence shown here is derived from an EMBL/GenBank/DDBJ whole genome shotgun (WGS) entry which is preliminary data.</text>
</comment>
<organism evidence="13 14">
    <name type="scientific">Enterococcus ureasiticus</name>
    <dbReference type="NCBI Taxonomy" id="903984"/>
    <lineage>
        <taxon>Bacteria</taxon>
        <taxon>Bacillati</taxon>
        <taxon>Bacillota</taxon>
        <taxon>Bacilli</taxon>
        <taxon>Lactobacillales</taxon>
        <taxon>Enterococcaceae</taxon>
        <taxon>Enterococcus</taxon>
    </lineage>
</organism>
<dbReference type="InterPro" id="IPR003593">
    <property type="entry name" value="AAA+_ATPase"/>
</dbReference>
<proteinExistence type="inferred from homology"/>
<dbReference type="InterPro" id="IPR017911">
    <property type="entry name" value="MacB-like_ATP-bd"/>
</dbReference>
<keyword evidence="5" id="KW-0547">Nucleotide-binding</keyword>
<dbReference type="OrthoDB" id="2079174at2"/>
<sequence>MYQLKKVSKSFTIDNKKEPVLHNITTTFKAGDFALILGASGSGKTTLLNIISGLDTDYEGEILYEGQNLKTENMDDFHKNEIGFVFQSFNLVSHLSVLENVKSALYLDKTLSPSERTTRATQLLTKVGLVDHANKYPSQLSGGQKQRVAIARALANDPKVIIADEPTGALDSVTASSIIELLKQLSNEGTLVITVTHDESLMNYATKVLRVKDGHILSDDRIKEPSFNKNQTPQKVASNVFLSLGATLQLVSKNFFSRILRNLLVAFGTSIGITAILLALGIGNGITEVLGEFFQTAYSPNQITSYYQDPDRGGPPRPSELLKEDEIKKLKDLYASEGITEVYERANLAGIRFKYEDQVIDKLAPTQMDEANLNKERYKTNTVADGYLLAGTFITADESGIVLPASVAREILGLKNSELTGKNVKQLISKPITLVYQGREQGIDNTLIEVETVIKGITSPDEEGFVQGFMASPATFDEMVKKIGINKPIYTIDAFAENPEEAESFIEKYKENPEYEHYAITNASSFLDTFKQFTDIIVYLLAFIAGLSLIVAGVMIAVVLYIGVVERTKEIGVLRSIGYKKGYIKRYIKRLFRMEAIYIMLLSNIISVAFAYLIQFLANPVIESSIGFNQVIQIAPLNALATLGITGVLGVIFALYPAAKAAKLDPITALRYE</sequence>
<dbReference type="GO" id="GO:0022857">
    <property type="term" value="F:transmembrane transporter activity"/>
    <property type="evidence" value="ECO:0007669"/>
    <property type="project" value="UniProtKB-ARBA"/>
</dbReference>
<name>A0A1E5GNH6_9ENTE</name>
<keyword evidence="7" id="KW-0029">Amino-acid transport</keyword>
<keyword evidence="4 11" id="KW-0812">Transmembrane</keyword>
<dbReference type="InterPro" id="IPR003439">
    <property type="entry name" value="ABC_transporter-like_ATP-bd"/>
</dbReference>
<dbReference type="GO" id="GO:0098796">
    <property type="term" value="C:membrane protein complex"/>
    <property type="evidence" value="ECO:0007669"/>
    <property type="project" value="UniProtKB-ARBA"/>
</dbReference>